<gene>
    <name evidence="2" type="ORF">SaccyDRAFT_2840</name>
</gene>
<sequence>MTAAPSVPTETFTVPLRTGITASVNLDGAGPDLLMLGGPHSAELMRGFIGPRFTAAGFRLITVEYRGIPPSTVPPGDYTVSQLTADLIALLEQCELAPLRVYGYSLGANVTLELLAERPDLVERAVLGGTRTTHPFASAEMHDEFLARVAAGETDPPPLTEMLLRARLMFGPRRLASDAFTGAIRQVLELPPTEGHNVPGLTAASRRHEPSPERIAAIRTPCRVIGFEHDVLTPASGAREVARLLNAEYREIGNCGHGAFIEQPRELTRLVTEFLGA</sequence>
<dbReference type="InterPro" id="IPR000073">
    <property type="entry name" value="AB_hydrolase_1"/>
</dbReference>
<dbReference type="HOGENOM" id="CLU_020336_50_2_11"/>
<dbReference type="InterPro" id="IPR050471">
    <property type="entry name" value="AB_hydrolase"/>
</dbReference>
<protein>
    <submittedName>
        <fullName evidence="2">Putative hydrolase or acyltransferase of alpha/beta superfamily</fullName>
    </submittedName>
</protein>
<dbReference type="SUPFAM" id="SSF53474">
    <property type="entry name" value="alpha/beta-Hydrolases"/>
    <property type="match status" value="1"/>
</dbReference>
<evidence type="ECO:0000313" key="3">
    <source>
        <dbReference type="Proteomes" id="UP000002791"/>
    </source>
</evidence>
<dbReference type="GO" id="GO:0016787">
    <property type="term" value="F:hydrolase activity"/>
    <property type="evidence" value="ECO:0007669"/>
    <property type="project" value="UniProtKB-KW"/>
</dbReference>
<name>H5XHK6_9PSEU</name>
<keyword evidence="3" id="KW-1185">Reference proteome</keyword>
<keyword evidence="2" id="KW-0012">Acyltransferase</keyword>
<dbReference type="eggNOG" id="COG2021">
    <property type="taxonomic scope" value="Bacteria"/>
</dbReference>
<dbReference type="EMBL" id="CM001440">
    <property type="protein sequence ID" value="EHR61686.1"/>
    <property type="molecule type" value="Genomic_DNA"/>
</dbReference>
<dbReference type="OrthoDB" id="3210844at2"/>
<dbReference type="GO" id="GO:0016746">
    <property type="term" value="F:acyltransferase activity"/>
    <property type="evidence" value="ECO:0007669"/>
    <property type="project" value="UniProtKB-KW"/>
</dbReference>
<organism evidence="2 3">
    <name type="scientific">Saccharomonospora cyanea NA-134</name>
    <dbReference type="NCBI Taxonomy" id="882082"/>
    <lineage>
        <taxon>Bacteria</taxon>
        <taxon>Bacillati</taxon>
        <taxon>Actinomycetota</taxon>
        <taxon>Actinomycetes</taxon>
        <taxon>Pseudonocardiales</taxon>
        <taxon>Pseudonocardiaceae</taxon>
        <taxon>Saccharomonospora</taxon>
    </lineage>
</organism>
<proteinExistence type="predicted"/>
<dbReference type="Proteomes" id="UP000002791">
    <property type="component" value="Chromosome"/>
</dbReference>
<dbReference type="STRING" id="882082.SaccyDRAFT_2840"/>
<accession>H5XHK6</accession>
<dbReference type="RefSeq" id="WP_005457008.1">
    <property type="nucleotide sequence ID" value="NZ_CM001440.1"/>
</dbReference>
<dbReference type="AlphaFoldDB" id="H5XHK6"/>
<keyword evidence="2" id="KW-0378">Hydrolase</keyword>
<dbReference type="Gene3D" id="3.40.50.1820">
    <property type="entry name" value="alpha/beta hydrolase"/>
    <property type="match status" value="1"/>
</dbReference>
<evidence type="ECO:0000259" key="1">
    <source>
        <dbReference type="Pfam" id="PF00561"/>
    </source>
</evidence>
<evidence type="ECO:0000313" key="2">
    <source>
        <dbReference type="EMBL" id="EHR61686.1"/>
    </source>
</evidence>
<dbReference type="PANTHER" id="PTHR43433">
    <property type="entry name" value="HYDROLASE, ALPHA/BETA FOLD FAMILY PROTEIN"/>
    <property type="match status" value="1"/>
</dbReference>
<feature type="domain" description="AB hydrolase-1" evidence="1">
    <location>
        <begin position="37"/>
        <end position="264"/>
    </location>
</feature>
<dbReference type="PANTHER" id="PTHR43433:SF1">
    <property type="entry name" value="BLL5160 PROTEIN"/>
    <property type="match status" value="1"/>
</dbReference>
<keyword evidence="2" id="KW-0808">Transferase</keyword>
<dbReference type="Pfam" id="PF00561">
    <property type="entry name" value="Abhydrolase_1"/>
    <property type="match status" value="1"/>
</dbReference>
<reference evidence="2 3" key="1">
    <citation type="submission" date="2011-11" db="EMBL/GenBank/DDBJ databases">
        <title>The Noncontiguous Finished sequence of Saccharomonospora cyanea NA-134.</title>
        <authorList>
            <consortium name="US DOE Joint Genome Institute"/>
            <person name="Lucas S."/>
            <person name="Han J."/>
            <person name="Lapidus A."/>
            <person name="Cheng J.-F."/>
            <person name="Goodwin L."/>
            <person name="Pitluck S."/>
            <person name="Peters L."/>
            <person name="Ovchinnikova G."/>
            <person name="Lu M."/>
            <person name="Detter J.C."/>
            <person name="Han C."/>
            <person name="Tapia R."/>
            <person name="Land M."/>
            <person name="Hauser L."/>
            <person name="Kyrpides N."/>
            <person name="Ivanova N."/>
            <person name="Pagani I."/>
            <person name="Brambilla E.-M."/>
            <person name="Klenk H.-P."/>
            <person name="Woyke T."/>
        </authorList>
    </citation>
    <scope>NUCLEOTIDE SEQUENCE [LARGE SCALE GENOMIC DNA]</scope>
    <source>
        <strain evidence="2 3">NA-134</strain>
    </source>
</reference>
<dbReference type="InterPro" id="IPR029058">
    <property type="entry name" value="AB_hydrolase_fold"/>
</dbReference>